<keyword evidence="3" id="KW-1185">Reference proteome</keyword>
<accession>A0ABQ8HJU5</accession>
<reference evidence="2 3" key="1">
    <citation type="submission" date="2021-02" db="EMBL/GenBank/DDBJ databases">
        <title>Plant Genome Project.</title>
        <authorList>
            <person name="Zhang R.-G."/>
        </authorList>
    </citation>
    <scope>NUCLEOTIDE SEQUENCE [LARGE SCALE GENOMIC DNA]</scope>
    <source>
        <tissue evidence="2">Leaves</tissue>
    </source>
</reference>
<protein>
    <submittedName>
        <fullName evidence="2">Uncharacterized protein</fullName>
    </submittedName>
</protein>
<dbReference type="EMBL" id="JAFEMO010000010">
    <property type="protein sequence ID" value="KAH7561284.1"/>
    <property type="molecule type" value="Genomic_DNA"/>
</dbReference>
<name>A0ABQ8HJU5_9ROSI</name>
<dbReference type="Proteomes" id="UP000827721">
    <property type="component" value="Unassembled WGS sequence"/>
</dbReference>
<evidence type="ECO:0000313" key="3">
    <source>
        <dbReference type="Proteomes" id="UP000827721"/>
    </source>
</evidence>
<gene>
    <name evidence="2" type="ORF">JRO89_XS10G0205500</name>
</gene>
<sequence length="187" mass="21358">MQIGASRGKTHNRCIMGSKTRLKDVSNGLTASKELVKVLNRIWGAQEQHLSSKSLFSALKSELDRAHIQMKESLLKATKELESEKRAKEILEQVCDELARGVGELKRQSVEVMEEVEKEREMLQLADVLREERVQMKLSEAKYHFEETNAAVETPRNELEAYLRTKKGEENGEMSPSFDRIKDLGVQ</sequence>
<dbReference type="InterPro" id="IPR043424">
    <property type="entry name" value="BLT-like"/>
</dbReference>
<evidence type="ECO:0000313" key="2">
    <source>
        <dbReference type="EMBL" id="KAH7561284.1"/>
    </source>
</evidence>
<dbReference type="PANTHER" id="PTHR31071:SF16">
    <property type="entry name" value="MYB-LIKE PROTEIN Z ISOFORM X1"/>
    <property type="match status" value="1"/>
</dbReference>
<feature type="region of interest" description="Disordered" evidence="1">
    <location>
        <begin position="165"/>
        <end position="187"/>
    </location>
</feature>
<evidence type="ECO:0000256" key="1">
    <source>
        <dbReference type="SAM" id="MobiDB-lite"/>
    </source>
</evidence>
<dbReference type="PANTHER" id="PTHR31071">
    <property type="entry name" value="GB|AAF24581.1"/>
    <property type="match status" value="1"/>
</dbReference>
<organism evidence="2 3">
    <name type="scientific">Xanthoceras sorbifolium</name>
    <dbReference type="NCBI Taxonomy" id="99658"/>
    <lineage>
        <taxon>Eukaryota</taxon>
        <taxon>Viridiplantae</taxon>
        <taxon>Streptophyta</taxon>
        <taxon>Embryophyta</taxon>
        <taxon>Tracheophyta</taxon>
        <taxon>Spermatophyta</taxon>
        <taxon>Magnoliopsida</taxon>
        <taxon>eudicotyledons</taxon>
        <taxon>Gunneridae</taxon>
        <taxon>Pentapetalae</taxon>
        <taxon>rosids</taxon>
        <taxon>malvids</taxon>
        <taxon>Sapindales</taxon>
        <taxon>Sapindaceae</taxon>
        <taxon>Xanthoceroideae</taxon>
        <taxon>Xanthoceras</taxon>
    </lineage>
</organism>
<proteinExistence type="predicted"/>
<comment type="caution">
    <text evidence="2">The sequence shown here is derived from an EMBL/GenBank/DDBJ whole genome shotgun (WGS) entry which is preliminary data.</text>
</comment>